<evidence type="ECO:0000256" key="6">
    <source>
        <dbReference type="ARBA" id="ARBA00022490"/>
    </source>
</evidence>
<dbReference type="InterPro" id="IPR036875">
    <property type="entry name" value="Znf_CCHC_sf"/>
</dbReference>
<dbReference type="EC" id="2.7.7.52" evidence="5"/>
<evidence type="ECO:0000256" key="8">
    <source>
        <dbReference type="ARBA" id="ARBA00022679"/>
    </source>
</evidence>
<evidence type="ECO:0000256" key="4">
    <source>
        <dbReference type="ARBA" id="ARBA00008593"/>
    </source>
</evidence>
<dbReference type="GO" id="GO:0031123">
    <property type="term" value="P:RNA 3'-end processing"/>
    <property type="evidence" value="ECO:0007669"/>
    <property type="project" value="TreeGrafter"/>
</dbReference>
<evidence type="ECO:0000256" key="13">
    <source>
        <dbReference type="ARBA" id="ARBA00022833"/>
    </source>
</evidence>
<keyword evidence="21" id="KW-1185">Reference proteome</keyword>
<feature type="compositionally biased region" description="Basic and acidic residues" evidence="18">
    <location>
        <begin position="1380"/>
        <end position="1415"/>
    </location>
</feature>
<dbReference type="Ensembl" id="ENSPCET00000019572.1">
    <property type="protein sequence ID" value="ENSPCEP00000018936.1"/>
    <property type="gene ID" value="ENSPCEG00000014740.1"/>
</dbReference>
<dbReference type="Pfam" id="PF22600">
    <property type="entry name" value="MTPAP-like_central"/>
    <property type="match status" value="1"/>
</dbReference>
<evidence type="ECO:0000256" key="7">
    <source>
        <dbReference type="ARBA" id="ARBA00022553"/>
    </source>
</evidence>
<evidence type="ECO:0000256" key="3">
    <source>
        <dbReference type="ARBA" id="ARBA00004496"/>
    </source>
</evidence>
<feature type="compositionally biased region" description="Polar residues" evidence="18">
    <location>
        <begin position="1525"/>
        <end position="1540"/>
    </location>
</feature>
<comment type="cofactor">
    <cofactor evidence="1">
        <name>Mn(2+)</name>
        <dbReference type="ChEBI" id="CHEBI:29035"/>
    </cofactor>
</comment>
<dbReference type="GO" id="GO:0005829">
    <property type="term" value="C:cytosol"/>
    <property type="evidence" value="ECO:0007669"/>
    <property type="project" value="UniProtKB-ARBA"/>
</dbReference>
<feature type="region of interest" description="Disordered" evidence="18">
    <location>
        <begin position="724"/>
        <end position="758"/>
    </location>
</feature>
<evidence type="ECO:0000256" key="14">
    <source>
        <dbReference type="ARBA" id="ARBA00022842"/>
    </source>
</evidence>
<evidence type="ECO:0000256" key="1">
    <source>
        <dbReference type="ARBA" id="ARBA00001936"/>
    </source>
</evidence>
<dbReference type="PANTHER" id="PTHR12271">
    <property type="entry name" value="POLY A POLYMERASE CID PAP -RELATED"/>
    <property type="match status" value="1"/>
</dbReference>
<dbReference type="Gene3D" id="3.30.460.10">
    <property type="entry name" value="Beta Polymerase, domain 2"/>
    <property type="match status" value="2"/>
</dbReference>
<evidence type="ECO:0000313" key="21">
    <source>
        <dbReference type="Proteomes" id="UP000694393"/>
    </source>
</evidence>
<dbReference type="InterPro" id="IPR054708">
    <property type="entry name" value="MTPAP-like_central"/>
</dbReference>
<dbReference type="InterPro" id="IPR003604">
    <property type="entry name" value="Matrin/U1-like-C_Znf_C2H2"/>
</dbReference>
<keyword evidence="9" id="KW-0548">Nucleotidyltransferase</keyword>
<dbReference type="Pfam" id="PF03828">
    <property type="entry name" value="PAP_assoc"/>
    <property type="match status" value="2"/>
</dbReference>
<evidence type="ECO:0000259" key="19">
    <source>
        <dbReference type="PROSITE" id="PS50158"/>
    </source>
</evidence>
<organism evidence="20 21">
    <name type="scientific">Pelusios castaneus</name>
    <name type="common">West African mud turtle</name>
    <dbReference type="NCBI Taxonomy" id="367368"/>
    <lineage>
        <taxon>Eukaryota</taxon>
        <taxon>Metazoa</taxon>
        <taxon>Chordata</taxon>
        <taxon>Craniata</taxon>
        <taxon>Vertebrata</taxon>
        <taxon>Euteleostomi</taxon>
        <taxon>Archelosauria</taxon>
        <taxon>Testudinata</taxon>
        <taxon>Testudines</taxon>
        <taxon>Pleurodira</taxon>
        <taxon>Pelomedusidae</taxon>
        <taxon>Pelusios</taxon>
    </lineage>
</organism>
<dbReference type="SUPFAM" id="SSF81631">
    <property type="entry name" value="PAP/OAS1 substrate-binding domain"/>
    <property type="match status" value="2"/>
</dbReference>
<dbReference type="Gene3D" id="1.10.1410.10">
    <property type="match status" value="2"/>
</dbReference>
<feature type="region of interest" description="Disordered" evidence="18">
    <location>
        <begin position="151"/>
        <end position="192"/>
    </location>
</feature>
<keyword evidence="14" id="KW-0460">Magnesium</keyword>
<dbReference type="FunFam" id="1.10.1410.10:FF:000004">
    <property type="entry name" value="terminal uridylyltransferase 4 isoform X2"/>
    <property type="match status" value="1"/>
</dbReference>
<dbReference type="Gene3D" id="4.10.60.10">
    <property type="entry name" value="Zinc finger, CCHC-type"/>
    <property type="match status" value="1"/>
</dbReference>
<comment type="catalytic activity">
    <reaction evidence="16">
        <text>RNA(n) + UTP = RNA(n)-3'-uridine ribonucleotide + diphosphate</text>
        <dbReference type="Rhea" id="RHEA:14785"/>
        <dbReference type="Rhea" id="RHEA-COMP:14527"/>
        <dbReference type="Rhea" id="RHEA-COMP:17348"/>
        <dbReference type="ChEBI" id="CHEBI:33019"/>
        <dbReference type="ChEBI" id="CHEBI:46398"/>
        <dbReference type="ChEBI" id="CHEBI:140395"/>
        <dbReference type="ChEBI" id="CHEBI:173116"/>
        <dbReference type="EC" id="2.7.7.52"/>
    </reaction>
</comment>
<evidence type="ECO:0000256" key="12">
    <source>
        <dbReference type="ARBA" id="ARBA00022771"/>
    </source>
</evidence>
<dbReference type="InterPro" id="IPR043519">
    <property type="entry name" value="NT_sf"/>
</dbReference>
<dbReference type="Pfam" id="PF16631">
    <property type="entry name" value="TUTF7_u4"/>
    <property type="match status" value="1"/>
</dbReference>
<reference evidence="20" key="2">
    <citation type="submission" date="2025-09" db="UniProtKB">
        <authorList>
            <consortium name="Ensembl"/>
        </authorList>
    </citation>
    <scope>IDENTIFICATION</scope>
</reference>
<keyword evidence="8" id="KW-0808">Transferase</keyword>
<evidence type="ECO:0000256" key="18">
    <source>
        <dbReference type="SAM" id="MobiDB-lite"/>
    </source>
</evidence>
<dbReference type="PANTHER" id="PTHR12271:SF34">
    <property type="entry name" value="TERMINAL URIDYLYLTRANSFERASE 7"/>
    <property type="match status" value="1"/>
</dbReference>
<evidence type="ECO:0000313" key="20">
    <source>
        <dbReference type="Ensembl" id="ENSPCEP00000018936.1"/>
    </source>
</evidence>
<dbReference type="PROSITE" id="PS50158">
    <property type="entry name" value="ZF_CCHC"/>
    <property type="match status" value="3"/>
</dbReference>
<feature type="region of interest" description="Disordered" evidence="18">
    <location>
        <begin position="1488"/>
        <end position="1550"/>
    </location>
</feature>
<dbReference type="InterPro" id="IPR001878">
    <property type="entry name" value="Znf_CCHC"/>
</dbReference>
<keyword evidence="13" id="KW-0862">Zinc</keyword>
<evidence type="ECO:0000256" key="11">
    <source>
        <dbReference type="ARBA" id="ARBA00022737"/>
    </source>
</evidence>
<dbReference type="Pfam" id="PF00098">
    <property type="entry name" value="zf-CCHC"/>
    <property type="match status" value="3"/>
</dbReference>
<name>A0A8C8SHA9_9SAUR</name>
<feature type="region of interest" description="Disordered" evidence="18">
    <location>
        <begin position="619"/>
        <end position="642"/>
    </location>
</feature>
<reference evidence="20" key="1">
    <citation type="submission" date="2025-08" db="UniProtKB">
        <authorList>
            <consortium name="Ensembl"/>
        </authorList>
    </citation>
    <scope>IDENTIFICATION</scope>
</reference>
<dbReference type="InterPro" id="IPR045100">
    <property type="entry name" value="TUT4/7_NTP_transf"/>
</dbReference>
<evidence type="ECO:0000256" key="9">
    <source>
        <dbReference type="ARBA" id="ARBA00022695"/>
    </source>
</evidence>
<evidence type="ECO:0000256" key="17">
    <source>
        <dbReference type="PROSITE-ProRule" id="PRU00047"/>
    </source>
</evidence>
<evidence type="ECO:0000256" key="15">
    <source>
        <dbReference type="ARBA" id="ARBA00023211"/>
    </source>
</evidence>
<accession>A0A8C8SHA9</accession>
<keyword evidence="12 17" id="KW-0863">Zinc-finger</keyword>
<keyword evidence="7" id="KW-0597">Phosphoprotein</keyword>
<dbReference type="SUPFAM" id="SSF81301">
    <property type="entry name" value="Nucleotidyltransferase"/>
    <property type="match status" value="2"/>
</dbReference>
<dbReference type="GO" id="GO:0061157">
    <property type="term" value="P:mRNA destabilization"/>
    <property type="evidence" value="ECO:0007669"/>
    <property type="project" value="UniProtKB-ARBA"/>
</dbReference>
<comment type="cofactor">
    <cofactor evidence="2">
        <name>Mg(2+)</name>
        <dbReference type="ChEBI" id="CHEBI:18420"/>
    </cofactor>
</comment>
<dbReference type="SMART" id="SM00343">
    <property type="entry name" value="ZnF_C2HC"/>
    <property type="match status" value="3"/>
</dbReference>
<evidence type="ECO:0000256" key="16">
    <source>
        <dbReference type="ARBA" id="ARBA00049105"/>
    </source>
</evidence>
<feature type="region of interest" description="Disordered" evidence="18">
    <location>
        <begin position="1379"/>
        <end position="1415"/>
    </location>
</feature>
<dbReference type="InterPro" id="IPR002058">
    <property type="entry name" value="PAP_assoc"/>
</dbReference>
<keyword evidence="15" id="KW-0464">Manganese</keyword>
<feature type="domain" description="CCHC-type" evidence="19">
    <location>
        <begin position="1356"/>
        <end position="1370"/>
    </location>
</feature>
<feature type="compositionally biased region" description="Acidic residues" evidence="18">
    <location>
        <begin position="733"/>
        <end position="752"/>
    </location>
</feature>
<comment type="similarity">
    <text evidence="4">Belongs to the DNA polymerase type-B-like family.</text>
</comment>
<protein>
    <recommendedName>
        <fullName evidence="5">RNA uridylyltransferase</fullName>
        <ecNumber evidence="5">2.7.7.52</ecNumber>
    </recommendedName>
</protein>
<dbReference type="Proteomes" id="UP000694393">
    <property type="component" value="Unplaced"/>
</dbReference>
<evidence type="ECO:0000256" key="10">
    <source>
        <dbReference type="ARBA" id="ARBA00022723"/>
    </source>
</evidence>
<dbReference type="SMART" id="SM00451">
    <property type="entry name" value="ZnF_U1"/>
    <property type="match status" value="1"/>
</dbReference>
<sequence length="1550" mass="177137">MMGDTAKPCFAKRKKEWGVLDEEDLKRNSLQQDYQAMDDYGHGNKIEIGFQKKKGISGHYGNSPRKGPHSILNSPNSFKNMGHNQGVRINDTQKDQIKKWISDDHRGNSDSWREYKSTVRNPVLNRTRKDSFHEVEGAASRNVRRQLQKDLNEEMSETQKGNSEMKKYKKPRRSRRTRKEEYDQDDDMDGPVIDESMLSVKELLGLQQAEDRLKRDCIYRLKKHPRSYPTAKYTCKLCDAFIESVAFAHKHIKEKKHKKNLKEKQEEQLLTTLPPPTPSQIQAIGVAIENVVQEFGLNNEDLEQRLKIKTVMDDLLHQKLPDCFLRLYGSSCSRFGFKTSDINIDVQFPANMPQPDVLLLVQESLKNSESFMDVDADFHARVPVVVCREKQSGLVCKISAGNENACLTTNHLATLGKLEPTLVSLVIAFRYWAKLCCADRPEEGGLPSYVFALMVIFFLQQRKEPFLPVYLGSWIGQFSLNKLMNFNLKEVENDIVVWEYNPAIDDADSPKEASPKRGQVPLVFDSGHQCSAPVGQLWVELLRFYALEFNLTDLVISIRLKEAVSRESKDWPKKRIAVEDPYSVKRNVARTLNSQLVYEYILHCLRATYKYFALPHKKPTKSNQKKPLNVNEETSQRLESEKDAIRHDATDIQNINDKMGEGVSADCINIVDISIDTPQAPITDPSKVFGSESLTEEELADDIGHLGIAQEDSDCVIEEIISGDLEDFKPSCEETESGNEEDEEEEEEEEELDHDKKWQKNVMVIDQDLDEDSENGDIPIPASEHDIETFNISDSEGFQSTVVTESDEFGLECRVILDDKADVEEEGTEGTDELDDSLNKFAPSLQDQVSEINNSDDEEEEIEEGEQSFILNLMECGGIVTAEDELDNTYTGSADEDALSEEEEELSIPVKYEETELGKNADETVTVALNKEDFIEKESLCEEIIPTGQCMESELFYEFNKPAFTKGKNPTVVCSLCKREGHLKRDCPEDFKKIELDPLPALTPKFSNILDYVCIQCYKDFAPNIIEDQAREHIRQNLESFIRQEFPGTRLNLFGSSKNGFGFKQSDLDICMTIDGLETAEGLDCIRIIEELARVLKKHSGLRNVLPITTAKVPIVKFFHVRSGLEVDISLYNTLALHNTRLLSSYAAIDPRVKYLCYTMKVFTKMCDIGDASRGSLSSYAYTLMALYFLQQRNPPVIPVLQEIYKEPKKPEILVDGWNVYFFDRLDELPACWPEYGANTESVGELWLGLLRFYTEEFDFKEHVICVRRKNLLTTFKKQWTSKYIVIEDPFDLNHNLGAGLSRKMTNFIMKAFINGRRVFGTPVKGFPKEYPSKMEYFFDPEVLTEGELAPNDRCCRICGKIGHFMKDCPMRRKLRRRHDHEDIKNQRYMENNEKRSKEDKETQNKTSEKDTSVREGRILCTPQKNKLGRAAIETGRDKASRQSAEKWKRQEDRDLREKRCFICGREGHIKKECPQYKGAAGGSKSEMLCGSPSSPSAVKHAGRLNQGILQHEEKKKQKGRVFLSPQTGSLSSKYMTQGKASPKRTQQES</sequence>
<dbReference type="FunFam" id="1.10.1410.10:FF:000002">
    <property type="entry name" value="terminal uridylyltransferase 4 isoform X1"/>
    <property type="match status" value="1"/>
</dbReference>
<keyword evidence="11" id="KW-0677">Repeat</keyword>
<evidence type="ECO:0000256" key="5">
    <source>
        <dbReference type="ARBA" id="ARBA00012472"/>
    </source>
</evidence>
<feature type="compositionally biased region" description="Basic residues" evidence="18">
    <location>
        <begin position="167"/>
        <end position="177"/>
    </location>
</feature>
<feature type="domain" description="CCHC-type" evidence="19">
    <location>
        <begin position="974"/>
        <end position="989"/>
    </location>
</feature>
<dbReference type="Pfam" id="PF19088">
    <property type="entry name" value="TUTase"/>
    <property type="match status" value="1"/>
</dbReference>
<comment type="subcellular location">
    <subcellularLocation>
        <location evidence="3">Cytoplasm</location>
    </subcellularLocation>
</comment>
<dbReference type="FunFam" id="3.30.460.10:FF:000005">
    <property type="entry name" value="terminal uridylyltransferase 4 isoform X1"/>
    <property type="match status" value="1"/>
</dbReference>
<keyword evidence="10" id="KW-0479">Metal-binding</keyword>
<evidence type="ECO:0000256" key="2">
    <source>
        <dbReference type="ARBA" id="ARBA00001946"/>
    </source>
</evidence>
<feature type="domain" description="CCHC-type" evidence="19">
    <location>
        <begin position="1460"/>
        <end position="1476"/>
    </location>
</feature>
<dbReference type="CDD" id="cd05402">
    <property type="entry name" value="NT_PAP_TUTase"/>
    <property type="match status" value="2"/>
</dbReference>
<dbReference type="SUPFAM" id="SSF57756">
    <property type="entry name" value="Retrovirus zinc finger-like domains"/>
    <property type="match status" value="3"/>
</dbReference>
<proteinExistence type="inferred from homology"/>
<dbReference type="GO" id="GO:0003676">
    <property type="term" value="F:nucleic acid binding"/>
    <property type="evidence" value="ECO:0007669"/>
    <property type="project" value="InterPro"/>
</dbReference>
<keyword evidence="6" id="KW-0963">Cytoplasm</keyword>
<dbReference type="GO" id="GO:0008270">
    <property type="term" value="F:zinc ion binding"/>
    <property type="evidence" value="ECO:0007669"/>
    <property type="project" value="UniProtKB-KW"/>
</dbReference>
<dbReference type="GO" id="GO:0050265">
    <property type="term" value="F:RNA uridylyltransferase activity"/>
    <property type="evidence" value="ECO:0007669"/>
    <property type="project" value="UniProtKB-EC"/>
</dbReference>